<sequence length="146" mass="16034">MGGSRWWWRGWCTARCGGSRRRRTTGPRCTRRSNTRSPRCASSSGTWPGSSDPGRRSAAPAAPPSPSAATPRQGCRPPSATFSLRGEQAVVSSRPHSSARRSLLVGFRCPIVVLVWKVSQMLVGWQYSCQDHLVNTYCFSVPLELV</sequence>
<feature type="compositionally biased region" description="Basic residues" evidence="1">
    <location>
        <begin position="18"/>
        <end position="34"/>
    </location>
</feature>
<name>A0AAV5BLB4_ELECO</name>
<gene>
    <name evidence="2" type="primary">ga02646</name>
    <name evidence="2" type="ORF">PR202_ga02646</name>
</gene>
<keyword evidence="3" id="KW-1185">Reference proteome</keyword>
<dbReference type="AlphaFoldDB" id="A0AAV5BLB4"/>
<evidence type="ECO:0000313" key="3">
    <source>
        <dbReference type="Proteomes" id="UP001054889"/>
    </source>
</evidence>
<dbReference type="EMBL" id="BQKI01000001">
    <property type="protein sequence ID" value="GJM86756.1"/>
    <property type="molecule type" value="Genomic_DNA"/>
</dbReference>
<evidence type="ECO:0000256" key="1">
    <source>
        <dbReference type="SAM" id="MobiDB-lite"/>
    </source>
</evidence>
<organism evidence="2 3">
    <name type="scientific">Eleusine coracana subsp. coracana</name>
    <dbReference type="NCBI Taxonomy" id="191504"/>
    <lineage>
        <taxon>Eukaryota</taxon>
        <taxon>Viridiplantae</taxon>
        <taxon>Streptophyta</taxon>
        <taxon>Embryophyta</taxon>
        <taxon>Tracheophyta</taxon>
        <taxon>Spermatophyta</taxon>
        <taxon>Magnoliopsida</taxon>
        <taxon>Liliopsida</taxon>
        <taxon>Poales</taxon>
        <taxon>Poaceae</taxon>
        <taxon>PACMAD clade</taxon>
        <taxon>Chloridoideae</taxon>
        <taxon>Cynodonteae</taxon>
        <taxon>Eleusininae</taxon>
        <taxon>Eleusine</taxon>
    </lineage>
</organism>
<feature type="compositionally biased region" description="Polar residues" evidence="1">
    <location>
        <begin position="35"/>
        <end position="49"/>
    </location>
</feature>
<reference evidence="2" key="1">
    <citation type="journal article" date="2018" name="DNA Res.">
        <title>Multiple hybrid de novo genome assembly of finger millet, an orphan allotetraploid crop.</title>
        <authorList>
            <person name="Hatakeyama M."/>
            <person name="Aluri S."/>
            <person name="Balachadran M.T."/>
            <person name="Sivarajan S.R."/>
            <person name="Patrignani A."/>
            <person name="Gruter S."/>
            <person name="Poveda L."/>
            <person name="Shimizu-Inatsugi R."/>
            <person name="Baeten J."/>
            <person name="Francoijs K.J."/>
            <person name="Nataraja K.N."/>
            <person name="Reddy Y.A.N."/>
            <person name="Phadnis S."/>
            <person name="Ravikumar R.L."/>
            <person name="Schlapbach R."/>
            <person name="Sreeman S.M."/>
            <person name="Shimizu K.K."/>
        </authorList>
    </citation>
    <scope>NUCLEOTIDE SEQUENCE</scope>
</reference>
<proteinExistence type="predicted"/>
<protein>
    <submittedName>
        <fullName evidence="2">Uncharacterized protein</fullName>
    </submittedName>
</protein>
<feature type="compositionally biased region" description="Low complexity" evidence="1">
    <location>
        <begin position="50"/>
        <end position="60"/>
    </location>
</feature>
<accession>A0AAV5BLB4</accession>
<feature type="region of interest" description="Disordered" evidence="1">
    <location>
        <begin position="18"/>
        <end position="81"/>
    </location>
</feature>
<dbReference type="Proteomes" id="UP001054889">
    <property type="component" value="Unassembled WGS sequence"/>
</dbReference>
<evidence type="ECO:0000313" key="2">
    <source>
        <dbReference type="EMBL" id="GJM86756.1"/>
    </source>
</evidence>
<comment type="caution">
    <text evidence="2">The sequence shown here is derived from an EMBL/GenBank/DDBJ whole genome shotgun (WGS) entry which is preliminary data.</text>
</comment>
<reference evidence="2" key="2">
    <citation type="submission" date="2021-12" db="EMBL/GenBank/DDBJ databases">
        <title>Resequencing data analysis of finger millet.</title>
        <authorList>
            <person name="Hatakeyama M."/>
            <person name="Aluri S."/>
            <person name="Balachadran M.T."/>
            <person name="Sivarajan S.R."/>
            <person name="Poveda L."/>
            <person name="Shimizu-Inatsugi R."/>
            <person name="Schlapbach R."/>
            <person name="Sreeman S.M."/>
            <person name="Shimizu K.K."/>
        </authorList>
    </citation>
    <scope>NUCLEOTIDE SEQUENCE</scope>
</reference>